<feature type="compositionally biased region" description="Low complexity" evidence="1">
    <location>
        <begin position="45"/>
        <end position="61"/>
    </location>
</feature>
<dbReference type="EMBL" id="GBRH01192505">
    <property type="protein sequence ID" value="JAE05391.1"/>
    <property type="molecule type" value="Transcribed_RNA"/>
</dbReference>
<reference evidence="2" key="2">
    <citation type="journal article" date="2015" name="Data Brief">
        <title>Shoot transcriptome of the giant reed, Arundo donax.</title>
        <authorList>
            <person name="Barrero R.A."/>
            <person name="Guerrero F.D."/>
            <person name="Moolhuijzen P."/>
            <person name="Goolsby J.A."/>
            <person name="Tidwell J."/>
            <person name="Bellgard S.E."/>
            <person name="Bellgard M.I."/>
        </authorList>
    </citation>
    <scope>NUCLEOTIDE SEQUENCE</scope>
    <source>
        <tissue evidence="2">Shoot tissue taken approximately 20 cm above the soil surface</tissue>
    </source>
</reference>
<feature type="compositionally biased region" description="Basic residues" evidence="1">
    <location>
        <begin position="75"/>
        <end position="88"/>
    </location>
</feature>
<name>A0A0A9F5G0_ARUDO</name>
<evidence type="ECO:0000313" key="2">
    <source>
        <dbReference type="EMBL" id="JAE05391.1"/>
    </source>
</evidence>
<reference evidence="2" key="1">
    <citation type="submission" date="2014-09" db="EMBL/GenBank/DDBJ databases">
        <authorList>
            <person name="Magalhaes I.L.F."/>
            <person name="Oliveira U."/>
            <person name="Santos F.R."/>
            <person name="Vidigal T.H.D.A."/>
            <person name="Brescovit A.D."/>
            <person name="Santos A.J."/>
        </authorList>
    </citation>
    <scope>NUCLEOTIDE SEQUENCE</scope>
    <source>
        <tissue evidence="2">Shoot tissue taken approximately 20 cm above the soil surface</tissue>
    </source>
</reference>
<accession>A0A0A9F5G0</accession>
<proteinExistence type="predicted"/>
<protein>
    <submittedName>
        <fullName evidence="2">Uncharacterized protein</fullName>
    </submittedName>
</protein>
<evidence type="ECO:0000256" key="1">
    <source>
        <dbReference type="SAM" id="MobiDB-lite"/>
    </source>
</evidence>
<feature type="region of interest" description="Disordered" evidence="1">
    <location>
        <begin position="1"/>
        <end position="88"/>
    </location>
</feature>
<organism evidence="2">
    <name type="scientific">Arundo donax</name>
    <name type="common">Giant reed</name>
    <name type="synonym">Donax arundinaceus</name>
    <dbReference type="NCBI Taxonomy" id="35708"/>
    <lineage>
        <taxon>Eukaryota</taxon>
        <taxon>Viridiplantae</taxon>
        <taxon>Streptophyta</taxon>
        <taxon>Embryophyta</taxon>
        <taxon>Tracheophyta</taxon>
        <taxon>Spermatophyta</taxon>
        <taxon>Magnoliopsida</taxon>
        <taxon>Liliopsida</taxon>
        <taxon>Poales</taxon>
        <taxon>Poaceae</taxon>
        <taxon>PACMAD clade</taxon>
        <taxon>Arundinoideae</taxon>
        <taxon>Arundineae</taxon>
        <taxon>Arundo</taxon>
    </lineage>
</organism>
<feature type="compositionally biased region" description="Basic residues" evidence="1">
    <location>
        <begin position="33"/>
        <end position="44"/>
    </location>
</feature>
<dbReference type="AlphaFoldDB" id="A0A0A9F5G0"/>
<sequence length="158" mass="17144">MPPWTLKSQCRGTLVHGGAADGPQTPGASPRSPRTRRRRRRRAGPWRTSRGGANAGRARTPARPPPPAGSQGCARGRRPGGRLFPRRRLQAAPLACPLRPFRPEAFRRTGYGRRRCRLPEAAADAAAPMSSSPLWPGRAFLQRRSAGEVGWAAEGRQG</sequence>
<feature type="compositionally biased region" description="Polar residues" evidence="1">
    <location>
        <begin position="1"/>
        <end position="11"/>
    </location>
</feature>